<name>A0A3N4J0G3_9PEZI</name>
<organism evidence="1 2">
    <name type="scientific">Choiromyces venosus 120613-1</name>
    <dbReference type="NCBI Taxonomy" id="1336337"/>
    <lineage>
        <taxon>Eukaryota</taxon>
        <taxon>Fungi</taxon>
        <taxon>Dikarya</taxon>
        <taxon>Ascomycota</taxon>
        <taxon>Pezizomycotina</taxon>
        <taxon>Pezizomycetes</taxon>
        <taxon>Pezizales</taxon>
        <taxon>Tuberaceae</taxon>
        <taxon>Choiromyces</taxon>
    </lineage>
</organism>
<dbReference type="PANTHER" id="PTHR34846:SF11">
    <property type="entry name" value="4-CARBOXYMUCONOLACTONE DECARBOXYLASE FAMILY PROTEIN (AFU_ORTHOLOGUE AFUA_6G11590)"/>
    <property type="match status" value="1"/>
</dbReference>
<keyword evidence="2" id="KW-1185">Reference proteome</keyword>
<evidence type="ECO:0000313" key="2">
    <source>
        <dbReference type="Proteomes" id="UP000276215"/>
    </source>
</evidence>
<evidence type="ECO:0000313" key="1">
    <source>
        <dbReference type="EMBL" id="RPA91759.1"/>
    </source>
</evidence>
<proteinExistence type="predicted"/>
<dbReference type="PROSITE" id="PS50138">
    <property type="entry name" value="BRCA2_REPEAT"/>
    <property type="match status" value="1"/>
</dbReference>
<dbReference type="AlphaFoldDB" id="A0A3N4J0G3"/>
<dbReference type="InterPro" id="IPR002093">
    <property type="entry name" value="BRCA2_repeat"/>
</dbReference>
<protein>
    <submittedName>
        <fullName evidence="1">4-carboxymuconolactone decarboxylase</fullName>
    </submittedName>
</protein>
<dbReference type="Proteomes" id="UP000276215">
    <property type="component" value="Unassembled WGS sequence"/>
</dbReference>
<dbReference type="InterPro" id="IPR029032">
    <property type="entry name" value="AhpD-like"/>
</dbReference>
<dbReference type="PANTHER" id="PTHR34846">
    <property type="entry name" value="4-CARBOXYMUCONOLACTONE DECARBOXYLASE FAMILY PROTEIN (AFU_ORTHOLOGUE AFUA_6G11590)"/>
    <property type="match status" value="1"/>
</dbReference>
<dbReference type="Gene3D" id="1.20.1290.10">
    <property type="entry name" value="AhpD-like"/>
    <property type="match status" value="1"/>
</dbReference>
<dbReference type="SUPFAM" id="SSF69118">
    <property type="entry name" value="AhpD-like"/>
    <property type="match status" value="1"/>
</dbReference>
<reference evidence="1 2" key="1">
    <citation type="journal article" date="2018" name="Nat. Ecol. Evol.">
        <title>Pezizomycetes genomes reveal the molecular basis of ectomycorrhizal truffle lifestyle.</title>
        <authorList>
            <person name="Murat C."/>
            <person name="Payen T."/>
            <person name="Noel B."/>
            <person name="Kuo A."/>
            <person name="Morin E."/>
            <person name="Chen J."/>
            <person name="Kohler A."/>
            <person name="Krizsan K."/>
            <person name="Balestrini R."/>
            <person name="Da Silva C."/>
            <person name="Montanini B."/>
            <person name="Hainaut M."/>
            <person name="Levati E."/>
            <person name="Barry K.W."/>
            <person name="Belfiori B."/>
            <person name="Cichocki N."/>
            <person name="Clum A."/>
            <person name="Dockter R.B."/>
            <person name="Fauchery L."/>
            <person name="Guy J."/>
            <person name="Iotti M."/>
            <person name="Le Tacon F."/>
            <person name="Lindquist E.A."/>
            <person name="Lipzen A."/>
            <person name="Malagnac F."/>
            <person name="Mello A."/>
            <person name="Molinier V."/>
            <person name="Miyauchi S."/>
            <person name="Poulain J."/>
            <person name="Riccioni C."/>
            <person name="Rubini A."/>
            <person name="Sitrit Y."/>
            <person name="Splivallo R."/>
            <person name="Traeger S."/>
            <person name="Wang M."/>
            <person name="Zifcakova L."/>
            <person name="Wipf D."/>
            <person name="Zambonelli A."/>
            <person name="Paolocci F."/>
            <person name="Nowrousian M."/>
            <person name="Ottonello S."/>
            <person name="Baldrian P."/>
            <person name="Spatafora J.W."/>
            <person name="Henrissat B."/>
            <person name="Nagy L.G."/>
            <person name="Aury J.M."/>
            <person name="Wincker P."/>
            <person name="Grigoriev I.V."/>
            <person name="Bonfante P."/>
            <person name="Martin F.M."/>
        </authorList>
    </citation>
    <scope>NUCLEOTIDE SEQUENCE [LARGE SCALE GENOMIC DNA]</scope>
    <source>
        <strain evidence="1 2">120613-1</strain>
    </source>
</reference>
<accession>A0A3N4J0G3</accession>
<dbReference type="EMBL" id="ML120488">
    <property type="protein sequence ID" value="RPA91759.1"/>
    <property type="molecule type" value="Genomic_DNA"/>
</dbReference>
<sequence length="161" mass="17566">MRLPYTPNPPPASTSAESQIISETLARRGTSVLLPLDLTLLHSPPITSGWNAFLGAIRAKTWTQHAPLAFAASVTLQGLKVIRDSDDESEWEKAGLNERQRAVLAFASENTRNVGVSEGAFERIRGLFRDREVVEIPAVVAYNCVSRLLVALDVGRGMGLR</sequence>
<dbReference type="OrthoDB" id="9998495at2759"/>
<gene>
    <name evidence="1" type="ORF">L873DRAFT_1838610</name>
</gene>